<dbReference type="EMBL" id="BDGU01001396">
    <property type="protein sequence ID" value="GAW09884.1"/>
    <property type="molecule type" value="Genomic_DNA"/>
</dbReference>
<dbReference type="SUPFAM" id="SSF52096">
    <property type="entry name" value="ClpP/crotonase"/>
    <property type="match status" value="1"/>
</dbReference>
<reference evidence="2 3" key="1">
    <citation type="submission" date="2016-08" db="EMBL/GenBank/DDBJ databases">
        <authorList>
            <consortium name="Lentinula edodes genome sequencing consortium"/>
            <person name="Sakamoto Y."/>
            <person name="Nakade K."/>
            <person name="Sato S."/>
            <person name="Yoshida Y."/>
            <person name="Miyazaki K."/>
            <person name="Natsume S."/>
            <person name="Konno N."/>
        </authorList>
    </citation>
    <scope>NUCLEOTIDE SEQUENCE [LARGE SCALE GENOMIC DNA]</scope>
    <source>
        <strain evidence="2 3">NBRC 111202</strain>
    </source>
</reference>
<dbReference type="STRING" id="5353.A0A1Q3ERZ0"/>
<accession>A0A1Q3ERZ0</accession>
<dbReference type="PANTHER" id="PTHR11941">
    <property type="entry name" value="ENOYL-COA HYDRATASE-RELATED"/>
    <property type="match status" value="1"/>
</dbReference>
<keyword evidence="1" id="KW-0456">Lyase</keyword>
<dbReference type="Proteomes" id="UP000188533">
    <property type="component" value="Unassembled WGS sequence"/>
</dbReference>
<dbReference type="GO" id="GO:0005739">
    <property type="term" value="C:mitochondrion"/>
    <property type="evidence" value="ECO:0007669"/>
    <property type="project" value="TreeGrafter"/>
</dbReference>
<dbReference type="Gene3D" id="1.10.12.10">
    <property type="entry name" value="Lyase 2-enoyl-coa Hydratase, Chain A, domain 2"/>
    <property type="match status" value="1"/>
</dbReference>
<dbReference type="Pfam" id="PF00378">
    <property type="entry name" value="ECH_1"/>
    <property type="match status" value="2"/>
</dbReference>
<evidence type="ECO:0000313" key="2">
    <source>
        <dbReference type="EMBL" id="GAW09884.1"/>
    </source>
</evidence>
<dbReference type="GO" id="GO:0016829">
    <property type="term" value="F:lyase activity"/>
    <property type="evidence" value="ECO:0007669"/>
    <property type="project" value="UniProtKB-KW"/>
</dbReference>
<dbReference type="PANTHER" id="PTHR11941:SF158">
    <property type="entry name" value="ENOYL-COA HYDRATASE (AFU_ORTHOLOGUE AFUA_2G10650)"/>
    <property type="match status" value="1"/>
</dbReference>
<gene>
    <name evidence="2" type="ORF">LENED_012096</name>
</gene>
<evidence type="ECO:0000313" key="3">
    <source>
        <dbReference type="Proteomes" id="UP000188533"/>
    </source>
</evidence>
<organism evidence="2 3">
    <name type="scientific">Lentinula edodes</name>
    <name type="common">Shiitake mushroom</name>
    <name type="synonym">Lentinus edodes</name>
    <dbReference type="NCBI Taxonomy" id="5353"/>
    <lineage>
        <taxon>Eukaryota</taxon>
        <taxon>Fungi</taxon>
        <taxon>Dikarya</taxon>
        <taxon>Basidiomycota</taxon>
        <taxon>Agaricomycotina</taxon>
        <taxon>Agaricomycetes</taxon>
        <taxon>Agaricomycetidae</taxon>
        <taxon>Agaricales</taxon>
        <taxon>Marasmiineae</taxon>
        <taxon>Omphalotaceae</taxon>
        <taxon>Lentinula</taxon>
    </lineage>
</organism>
<sequence>MYSPPPHSEQLIVSFPDEHVMLLTLNRPKSRNAMTPQMQRDLETVLDWFSEESGLWVAIVTGAGKLFCAGADLVEWNKDQQSGKIEEQERLTANRNGFGSISRRQLIKPLIAAVNGEDAKFALPEVKRGVVAGAGGIPRLFQIAGHHIAAEMLLTGKTVSASEAHKRFGFVNKVVPSSEVVLEAIRVAQSIVANSPDAVQCTKHALLLSQKYNPEEAFLKSTFSAESNRVYKGGNIKEGLKAFIEKRSPAWKNPSKFPIGLNFEGSRVSTKSRKHKFKKKIYYVHMYFYRNLSHRVGHCKL</sequence>
<dbReference type="Gene3D" id="3.90.226.10">
    <property type="entry name" value="2-enoyl-CoA Hydratase, Chain A, domain 1"/>
    <property type="match status" value="2"/>
</dbReference>
<reference evidence="2 3" key="2">
    <citation type="submission" date="2017-02" db="EMBL/GenBank/DDBJ databases">
        <title>A genome survey and senescence transcriptome analysis in Lentinula edodes.</title>
        <authorList>
            <person name="Sakamoto Y."/>
            <person name="Nakade K."/>
            <person name="Sato S."/>
            <person name="Yoshida Y."/>
            <person name="Miyazaki K."/>
            <person name="Natsume S."/>
            <person name="Konno N."/>
        </authorList>
    </citation>
    <scope>NUCLEOTIDE SEQUENCE [LARGE SCALE GENOMIC DNA]</scope>
    <source>
        <strain evidence="2 3">NBRC 111202</strain>
    </source>
</reference>
<keyword evidence="3" id="KW-1185">Reference proteome</keyword>
<proteinExistence type="predicted"/>
<name>A0A1Q3ERZ0_LENED</name>
<dbReference type="InterPro" id="IPR029045">
    <property type="entry name" value="ClpP/crotonase-like_dom_sf"/>
</dbReference>
<evidence type="ECO:0000256" key="1">
    <source>
        <dbReference type="ARBA" id="ARBA00023239"/>
    </source>
</evidence>
<comment type="caution">
    <text evidence="2">The sequence shown here is derived from an EMBL/GenBank/DDBJ whole genome shotgun (WGS) entry which is preliminary data.</text>
</comment>
<dbReference type="InterPro" id="IPR014748">
    <property type="entry name" value="Enoyl-CoA_hydra_C"/>
</dbReference>
<dbReference type="AlphaFoldDB" id="A0A1Q3ERZ0"/>
<dbReference type="InterPro" id="IPR001753">
    <property type="entry name" value="Enoyl-CoA_hydra/iso"/>
</dbReference>
<protein>
    <submittedName>
        <fullName evidence="2">Enoyl-hydratase</fullName>
    </submittedName>
</protein>
<dbReference type="GO" id="GO:0006635">
    <property type="term" value="P:fatty acid beta-oxidation"/>
    <property type="evidence" value="ECO:0007669"/>
    <property type="project" value="TreeGrafter"/>
</dbReference>
<dbReference type="CDD" id="cd06558">
    <property type="entry name" value="crotonase-like"/>
    <property type="match status" value="1"/>
</dbReference>